<keyword evidence="2 6" id="KW-0689">Ribosomal protein</keyword>
<dbReference type="GO" id="GO:1990904">
    <property type="term" value="C:ribonucleoprotein complex"/>
    <property type="evidence" value="ECO:0007669"/>
    <property type="project" value="UniProtKB-KW"/>
</dbReference>
<dbReference type="Pfam" id="PF01250">
    <property type="entry name" value="Ribosomal_S6"/>
    <property type="match status" value="1"/>
</dbReference>
<dbReference type="AlphaFoldDB" id="A0A5P8E511"/>
<dbReference type="CDD" id="cd00473">
    <property type="entry name" value="bS6"/>
    <property type="match status" value="1"/>
</dbReference>
<dbReference type="SUPFAM" id="SSF54995">
    <property type="entry name" value="Ribosomal protein S6"/>
    <property type="match status" value="1"/>
</dbReference>
<comment type="similarity">
    <text evidence="1 6">Belongs to the bacterial ribosomal protein bS6 family.</text>
</comment>
<keyword evidence="6" id="KW-0694">RNA-binding</keyword>
<gene>
    <name evidence="6" type="primary">rpsF</name>
    <name evidence="7" type="ORF">C7Y71_002655</name>
</gene>
<comment type="function">
    <text evidence="4 6">Binds together with bS18 to 16S ribosomal RNA.</text>
</comment>
<protein>
    <recommendedName>
        <fullName evidence="5 6">Small ribosomal subunit protein bS6</fullName>
    </recommendedName>
</protein>
<dbReference type="EMBL" id="CP033459">
    <property type="protein sequence ID" value="QFQ12008.1"/>
    <property type="molecule type" value="Genomic_DNA"/>
</dbReference>
<dbReference type="GO" id="GO:0005840">
    <property type="term" value="C:ribosome"/>
    <property type="evidence" value="ECO:0007669"/>
    <property type="project" value="UniProtKB-KW"/>
</dbReference>
<dbReference type="OrthoDB" id="9812702at2"/>
<dbReference type="PANTHER" id="PTHR21011:SF1">
    <property type="entry name" value="SMALL RIBOSOMAL SUBUNIT PROTEIN BS6M"/>
    <property type="match status" value="1"/>
</dbReference>
<dbReference type="InterPro" id="IPR014717">
    <property type="entry name" value="Transl_elong_EF1B/ribsomal_bS6"/>
</dbReference>
<evidence type="ECO:0000313" key="7">
    <source>
        <dbReference type="EMBL" id="QFQ12008.1"/>
    </source>
</evidence>
<name>A0A5P8E511_9BACT</name>
<dbReference type="PANTHER" id="PTHR21011">
    <property type="entry name" value="MITOCHONDRIAL 28S RIBOSOMAL PROTEIN S6"/>
    <property type="match status" value="1"/>
</dbReference>
<evidence type="ECO:0000256" key="5">
    <source>
        <dbReference type="ARBA" id="ARBA00035294"/>
    </source>
</evidence>
<keyword evidence="8" id="KW-1185">Reference proteome</keyword>
<evidence type="ECO:0000256" key="4">
    <source>
        <dbReference type="ARBA" id="ARBA00035104"/>
    </source>
</evidence>
<dbReference type="NCBIfam" id="TIGR00166">
    <property type="entry name" value="S6"/>
    <property type="match status" value="1"/>
</dbReference>
<evidence type="ECO:0000256" key="2">
    <source>
        <dbReference type="ARBA" id="ARBA00022980"/>
    </source>
</evidence>
<dbReference type="GO" id="GO:0070181">
    <property type="term" value="F:small ribosomal subunit rRNA binding"/>
    <property type="evidence" value="ECO:0007669"/>
    <property type="project" value="TreeGrafter"/>
</dbReference>
<evidence type="ECO:0000256" key="6">
    <source>
        <dbReference type="HAMAP-Rule" id="MF_00360"/>
    </source>
</evidence>
<keyword evidence="6" id="KW-0699">rRNA-binding</keyword>
<dbReference type="GO" id="GO:0003735">
    <property type="term" value="F:structural constituent of ribosome"/>
    <property type="evidence" value="ECO:0007669"/>
    <property type="project" value="InterPro"/>
</dbReference>
<dbReference type="InterPro" id="IPR035980">
    <property type="entry name" value="Ribosomal_bS6_sf"/>
</dbReference>
<dbReference type="InterPro" id="IPR000529">
    <property type="entry name" value="Ribosomal_bS6"/>
</dbReference>
<dbReference type="Proteomes" id="UP000249375">
    <property type="component" value="Chromosome"/>
</dbReference>
<dbReference type="GO" id="GO:0005737">
    <property type="term" value="C:cytoplasm"/>
    <property type="evidence" value="ECO:0007669"/>
    <property type="project" value="UniProtKB-ARBA"/>
</dbReference>
<keyword evidence="3 6" id="KW-0687">Ribonucleoprotein</keyword>
<sequence length="115" mass="13558">MTNTYETVFILTPVLSEDQMKETVEKFKGILAENGAEITSEEHWGMKKLAYPIEKKSSGFYVLIEFKAEPVAVTKLETNFRRDERIIRFLTVKLDKYAQEWAEKRRQKYASKKED</sequence>
<dbReference type="InterPro" id="IPR020814">
    <property type="entry name" value="Ribosomal_S6_plastid/chlpt"/>
</dbReference>
<dbReference type="KEGG" id="alq:C7Y71_002655"/>
<dbReference type="Gene3D" id="3.30.70.60">
    <property type="match status" value="1"/>
</dbReference>
<evidence type="ECO:0000313" key="8">
    <source>
        <dbReference type="Proteomes" id="UP000249375"/>
    </source>
</evidence>
<evidence type="ECO:0000256" key="1">
    <source>
        <dbReference type="ARBA" id="ARBA00009512"/>
    </source>
</evidence>
<dbReference type="GO" id="GO:0006412">
    <property type="term" value="P:translation"/>
    <property type="evidence" value="ECO:0007669"/>
    <property type="project" value="UniProtKB-UniRule"/>
</dbReference>
<organism evidence="7 8">
    <name type="scientific">Pseudoprevotella muciniphila</name>
    <dbReference type="NCBI Taxonomy" id="2133944"/>
    <lineage>
        <taxon>Bacteria</taxon>
        <taxon>Pseudomonadati</taxon>
        <taxon>Bacteroidota</taxon>
        <taxon>Bacteroidia</taxon>
        <taxon>Bacteroidales</taxon>
        <taxon>Prevotellaceae</taxon>
        <taxon>Pseudoprevotella</taxon>
    </lineage>
</organism>
<accession>A0A5P8E511</accession>
<proteinExistence type="inferred from homology"/>
<dbReference type="RefSeq" id="WP_111897690.1">
    <property type="nucleotide sequence ID" value="NZ_CP033459.1"/>
</dbReference>
<reference evidence="7 8" key="1">
    <citation type="submission" date="2018-11" db="EMBL/GenBank/DDBJ databases">
        <authorList>
            <person name="Na S.W."/>
            <person name="Baik M."/>
        </authorList>
    </citation>
    <scope>NUCLEOTIDE SEQUENCE [LARGE SCALE GENOMIC DNA]</scope>
    <source>
        <strain evidence="7 8">E39</strain>
    </source>
</reference>
<evidence type="ECO:0000256" key="3">
    <source>
        <dbReference type="ARBA" id="ARBA00023274"/>
    </source>
</evidence>
<dbReference type="HAMAP" id="MF_00360">
    <property type="entry name" value="Ribosomal_bS6"/>
    <property type="match status" value="1"/>
</dbReference>